<dbReference type="VEuPathDB" id="FungiDB:P170DRAFT_430717"/>
<protein>
    <submittedName>
        <fullName evidence="2">Uncharacterized protein</fullName>
    </submittedName>
</protein>
<name>A0A2I2FSS3_9EURO</name>
<feature type="compositionally biased region" description="Polar residues" evidence="1">
    <location>
        <begin position="128"/>
        <end position="148"/>
    </location>
</feature>
<evidence type="ECO:0000313" key="3">
    <source>
        <dbReference type="Proteomes" id="UP000234275"/>
    </source>
</evidence>
<sequence length="322" mass="34148">MGTSDYSNPESLDVLTTTMNQTLIEAGRFFNSRGSSQSSAQLKRAIPAAQEQFQSALDNLSEQIFIAKAFLERDYDVVKVRKAALQKPIEDVVMKEPVVKQEPEVAPQPQESAVGENQTETKPAPNDASAQPQSSAEVSQPAPTQTPVKTEKPDEPKSAAPDQNIPTEINFDSVLDDSGGGANEFDLNLDFGDDDLGNDNFLAGSNIDSTNAGVTDQGKGNNLPGNETTDLPGTDNQNANLPAGGDAFDLELQKAEALSGTNSAQDGMFGGGTDDMMVPGESSFDDLFMESENFGGEGGGDPGLLEGDGLMNINEIDDNWFT</sequence>
<feature type="compositionally biased region" description="Polar residues" evidence="1">
    <location>
        <begin position="109"/>
        <end position="121"/>
    </location>
</feature>
<organism evidence="2 3">
    <name type="scientific">Aspergillus steynii IBT 23096</name>
    <dbReference type="NCBI Taxonomy" id="1392250"/>
    <lineage>
        <taxon>Eukaryota</taxon>
        <taxon>Fungi</taxon>
        <taxon>Dikarya</taxon>
        <taxon>Ascomycota</taxon>
        <taxon>Pezizomycotina</taxon>
        <taxon>Eurotiomycetes</taxon>
        <taxon>Eurotiomycetidae</taxon>
        <taxon>Eurotiales</taxon>
        <taxon>Aspergillaceae</taxon>
        <taxon>Aspergillus</taxon>
        <taxon>Aspergillus subgen. Circumdati</taxon>
    </lineage>
</organism>
<dbReference type="RefSeq" id="XP_024698982.1">
    <property type="nucleotide sequence ID" value="XM_024847972.1"/>
</dbReference>
<dbReference type="OrthoDB" id="5409998at2759"/>
<keyword evidence="3" id="KW-1185">Reference proteome</keyword>
<comment type="caution">
    <text evidence="2">The sequence shown here is derived from an EMBL/GenBank/DDBJ whole genome shotgun (WGS) entry which is preliminary data.</text>
</comment>
<feature type="region of interest" description="Disordered" evidence="1">
    <location>
        <begin position="100"/>
        <end position="177"/>
    </location>
</feature>
<feature type="region of interest" description="Disordered" evidence="1">
    <location>
        <begin position="208"/>
        <end position="235"/>
    </location>
</feature>
<proteinExistence type="predicted"/>
<accession>A0A2I2FSS3</accession>
<dbReference type="Proteomes" id="UP000234275">
    <property type="component" value="Unassembled WGS sequence"/>
</dbReference>
<dbReference type="GeneID" id="36555671"/>
<dbReference type="EMBL" id="MSFO01000010">
    <property type="protein sequence ID" value="PLB43680.1"/>
    <property type="molecule type" value="Genomic_DNA"/>
</dbReference>
<evidence type="ECO:0000256" key="1">
    <source>
        <dbReference type="SAM" id="MobiDB-lite"/>
    </source>
</evidence>
<dbReference type="AlphaFoldDB" id="A0A2I2FSS3"/>
<dbReference type="STRING" id="1392250.A0A2I2FSS3"/>
<reference evidence="2 3" key="1">
    <citation type="submission" date="2016-12" db="EMBL/GenBank/DDBJ databases">
        <title>The genomes of Aspergillus section Nigri reveals drivers in fungal speciation.</title>
        <authorList>
            <consortium name="DOE Joint Genome Institute"/>
            <person name="Vesth T.C."/>
            <person name="Nybo J."/>
            <person name="Theobald S."/>
            <person name="Brandl J."/>
            <person name="Frisvad J.C."/>
            <person name="Nielsen K.F."/>
            <person name="Lyhne E.K."/>
            <person name="Kogle M.E."/>
            <person name="Kuo A."/>
            <person name="Riley R."/>
            <person name="Clum A."/>
            <person name="Nolan M."/>
            <person name="Lipzen A."/>
            <person name="Salamov A."/>
            <person name="Henrissat B."/>
            <person name="Wiebenga A."/>
            <person name="De Vries R.P."/>
            <person name="Grigoriev I.V."/>
            <person name="Mortensen U.H."/>
            <person name="Andersen M.R."/>
            <person name="Baker S.E."/>
        </authorList>
    </citation>
    <scope>NUCLEOTIDE SEQUENCE [LARGE SCALE GENOMIC DNA]</scope>
    <source>
        <strain evidence="2 3">IBT 23096</strain>
    </source>
</reference>
<evidence type="ECO:0000313" key="2">
    <source>
        <dbReference type="EMBL" id="PLB43680.1"/>
    </source>
</evidence>
<gene>
    <name evidence="2" type="ORF">P170DRAFT_430717</name>
</gene>